<sequence length="63" mass="7410">FPSFKTTSGTTITWFCTIQLLFDAARNKRETCSILKRSFTGNDWKQRVLKFKKFWSVVDLAFP</sequence>
<name>A0A8S9ZN86_9BILA</name>
<dbReference type="OrthoDB" id="5886103at2759"/>
<protein>
    <submittedName>
        <fullName evidence="1">Uncharacterized protein</fullName>
    </submittedName>
</protein>
<reference evidence="1" key="1">
    <citation type="journal article" date="2020" name="Ecol. Evol.">
        <title>Genome structure and content of the rice root-knot nematode (Meloidogyne graminicola).</title>
        <authorList>
            <person name="Phan N.T."/>
            <person name="Danchin E.G.J."/>
            <person name="Klopp C."/>
            <person name="Perfus-Barbeoch L."/>
            <person name="Kozlowski D.K."/>
            <person name="Koutsovoulos G.D."/>
            <person name="Lopez-Roques C."/>
            <person name="Bouchez O."/>
            <person name="Zahm M."/>
            <person name="Besnard G."/>
            <person name="Bellafiore S."/>
        </authorList>
    </citation>
    <scope>NUCLEOTIDE SEQUENCE</scope>
    <source>
        <strain evidence="1">VN-18</strain>
    </source>
</reference>
<dbReference type="Proteomes" id="UP000605970">
    <property type="component" value="Unassembled WGS sequence"/>
</dbReference>
<gene>
    <name evidence="1" type="ORF">Mgra_00005979</name>
</gene>
<dbReference type="AlphaFoldDB" id="A0A8S9ZN86"/>
<proteinExistence type="predicted"/>
<dbReference type="EMBL" id="JABEBT010000054">
    <property type="protein sequence ID" value="KAF7634638.1"/>
    <property type="molecule type" value="Genomic_DNA"/>
</dbReference>
<feature type="non-terminal residue" evidence="1">
    <location>
        <position position="63"/>
    </location>
</feature>
<evidence type="ECO:0000313" key="2">
    <source>
        <dbReference type="Proteomes" id="UP000605970"/>
    </source>
</evidence>
<comment type="caution">
    <text evidence="1">The sequence shown here is derived from an EMBL/GenBank/DDBJ whole genome shotgun (WGS) entry which is preliminary data.</text>
</comment>
<evidence type="ECO:0000313" key="1">
    <source>
        <dbReference type="EMBL" id="KAF7634638.1"/>
    </source>
</evidence>
<accession>A0A8S9ZN86</accession>
<keyword evidence="2" id="KW-1185">Reference proteome</keyword>
<organism evidence="1 2">
    <name type="scientific">Meloidogyne graminicola</name>
    <dbReference type="NCBI Taxonomy" id="189291"/>
    <lineage>
        <taxon>Eukaryota</taxon>
        <taxon>Metazoa</taxon>
        <taxon>Ecdysozoa</taxon>
        <taxon>Nematoda</taxon>
        <taxon>Chromadorea</taxon>
        <taxon>Rhabditida</taxon>
        <taxon>Tylenchina</taxon>
        <taxon>Tylenchomorpha</taxon>
        <taxon>Tylenchoidea</taxon>
        <taxon>Meloidogynidae</taxon>
        <taxon>Meloidogyninae</taxon>
        <taxon>Meloidogyne</taxon>
    </lineage>
</organism>